<dbReference type="SUPFAM" id="SSF51126">
    <property type="entry name" value="Pectin lyase-like"/>
    <property type="match status" value="1"/>
</dbReference>
<dbReference type="Gene3D" id="2.40.128.130">
    <property type="entry name" value="Autotransporter beta-domain"/>
    <property type="match status" value="1"/>
</dbReference>
<dbReference type="InterPro" id="IPR012332">
    <property type="entry name" value="Autotransporter_pectin_lyase_C"/>
</dbReference>
<dbReference type="InterPro" id="IPR006315">
    <property type="entry name" value="OM_autotransptr_brl_dom"/>
</dbReference>
<protein>
    <submittedName>
        <fullName evidence="3">Autotransporter outer membrane beta-barrel domain-containing protein</fullName>
    </submittedName>
</protein>
<comment type="caution">
    <text evidence="3">The sequence shown here is derived from an EMBL/GenBank/DDBJ whole genome shotgun (WGS) entry which is preliminary data.</text>
</comment>
<dbReference type="InterPro" id="IPR051551">
    <property type="entry name" value="Autotransporter_adhesion"/>
</dbReference>
<keyword evidence="1" id="KW-0732">Signal</keyword>
<proteinExistence type="predicted"/>
<dbReference type="NCBIfam" id="TIGR01414">
    <property type="entry name" value="autotrans_barl"/>
    <property type="match status" value="1"/>
</dbReference>
<dbReference type="InterPro" id="IPR011050">
    <property type="entry name" value="Pectin_lyase_fold/virulence"/>
</dbReference>
<organism evidence="3 4">
    <name type="scientific">Pseudomonas schmalbachii</name>
    <dbReference type="NCBI Taxonomy" id="2816993"/>
    <lineage>
        <taxon>Bacteria</taxon>
        <taxon>Pseudomonadati</taxon>
        <taxon>Pseudomonadota</taxon>
        <taxon>Gammaproteobacteria</taxon>
        <taxon>Pseudomonadales</taxon>
        <taxon>Pseudomonadaceae</taxon>
        <taxon>Pseudomonas</taxon>
    </lineage>
</organism>
<dbReference type="PANTHER" id="PTHR35037">
    <property type="entry name" value="C-TERMINAL REGION OF AIDA-LIKE PROTEIN"/>
    <property type="match status" value="1"/>
</dbReference>
<dbReference type="InterPro" id="IPR003991">
    <property type="entry name" value="Pertactin_virulence_factor"/>
</dbReference>
<evidence type="ECO:0000313" key="3">
    <source>
        <dbReference type="EMBL" id="MBO3274834.1"/>
    </source>
</evidence>
<dbReference type="Proteomes" id="UP000669060">
    <property type="component" value="Unassembled WGS sequence"/>
</dbReference>
<feature type="domain" description="Autotransporter" evidence="2">
    <location>
        <begin position="677"/>
        <end position="945"/>
    </location>
</feature>
<name>A0ABS3TME6_9PSED</name>
<dbReference type="SMART" id="SM00869">
    <property type="entry name" value="Autotransporter"/>
    <property type="match status" value="1"/>
</dbReference>
<evidence type="ECO:0000259" key="2">
    <source>
        <dbReference type="PROSITE" id="PS51208"/>
    </source>
</evidence>
<accession>A0ABS3TME6</accession>
<gene>
    <name evidence="3" type="ORF">JFY56_06335</name>
</gene>
<dbReference type="CDD" id="cd01343">
    <property type="entry name" value="PL1_Passenger_AT"/>
    <property type="match status" value="1"/>
</dbReference>
<evidence type="ECO:0000313" key="4">
    <source>
        <dbReference type="Proteomes" id="UP000669060"/>
    </source>
</evidence>
<dbReference type="PANTHER" id="PTHR35037:SF7">
    <property type="entry name" value="AUTOTRANSPORTER"/>
    <property type="match status" value="1"/>
</dbReference>
<dbReference type="PRINTS" id="PR01484">
    <property type="entry name" value="PRTACTNFAMLY"/>
</dbReference>
<dbReference type="Pfam" id="PF03212">
    <property type="entry name" value="Pertactin"/>
    <property type="match status" value="1"/>
</dbReference>
<dbReference type="RefSeq" id="WP_208312683.1">
    <property type="nucleotide sequence ID" value="NZ_JAELYA010000002.1"/>
</dbReference>
<dbReference type="Gene3D" id="2.160.20.20">
    <property type="match status" value="1"/>
</dbReference>
<dbReference type="PROSITE" id="PS51208">
    <property type="entry name" value="AUTOTRANSPORTER"/>
    <property type="match status" value="1"/>
</dbReference>
<dbReference type="EMBL" id="JAELYA010000002">
    <property type="protein sequence ID" value="MBO3274834.1"/>
    <property type="molecule type" value="Genomic_DNA"/>
</dbReference>
<dbReference type="InterPro" id="IPR005546">
    <property type="entry name" value="Autotransporte_beta"/>
</dbReference>
<sequence length="945" mass="99583">MSRKIPPFTLLDRIRRNRLAQAVSVALAGLFSLRVAEAEAEDSVVGIDLEDQKVPSSAGLDIGPQPDKPARLLASGLSGQFHRPDGGVHDLSGGHFTGGPLKVGTFPTTVAIYLGNGAEATGSDVTLTAHNNEAVVVGQGSSLTLDNATFNLTRDPPFINDKGQMSYWDPDGIELGTNGYTNSGGNHPPTSGSLTLTNSTITANISRIFSSFGSDSELTLDHVVVDTEGALGSMSGTTRISDSTFVSDGGMSLDGDTQIRSSRFDIRSDGLSVRGSQALFDKVELNGAYGIFNGAEQLTVRDSAISAAEGSALGMGWTSNFRPQAHVVDSQLSSQTGNGIHLDNESVSLGDIQLERTTVQAGGAVVYADNVFYANENNSSYSVNFSDSALQSTGSRLGFKAHQMAGLDVTLIDSTLDVGDNGRIAEATEGGTLRLNTQGSDIKGSIHTQAGYTDEWGWPHPDARLDLGLQDSTWTVTDDSNLTDLRMNSGSTVQFQAGGPFKTLTVEGDLTGSGDFAMNTDLASEQGDLLKVLGSIEGNHRMFVADSGKNPAAPDGQLLMVDGNGGDGSFTLAGRSYVDAGAFRYTLEQDGDDWLLRNTALVPDEPVPPADPVAPVVSVDPASPADPLPQVRPARLDPRPETLSAGANAALGNQAATATLWNAEMNALVKRLGELRMGKDEGGVWARGIGKRYEVDNGSSRGFDQDVQGLEIGADRAILLDGSKLYVGGMIGTATSDQDFGEGASGKIDSQLVGAYATWLGDNGYYVDGVAKYNRLDNEVKTRSNTGEQVKGSYDTDGYGIDVEVGKHISLNDGWFVEPQAMLTWIHTEGASYTASNGLEVKAGDADSLQGRVGALFGKSMQIGNGMAAQPYARTSYVHEFDGDSSVTVNGYKLDNNIAGSRMEVGLGGVLQVSERTKVSLDVEHAKGNDVEEPLAVNLGVRFLW</sequence>
<dbReference type="InterPro" id="IPR036709">
    <property type="entry name" value="Autotransporte_beta_dom_sf"/>
</dbReference>
<dbReference type="Pfam" id="PF03797">
    <property type="entry name" value="Autotransporter"/>
    <property type="match status" value="1"/>
</dbReference>
<reference evidence="3 4" key="1">
    <citation type="submission" date="2020-12" db="EMBL/GenBank/DDBJ databases">
        <title>Pseudomonas schmalbachii sp. nov. isolated from millipede gut.</title>
        <authorList>
            <person name="Shelomi M."/>
        </authorList>
    </citation>
    <scope>NUCLEOTIDE SEQUENCE [LARGE SCALE GENOMIC DNA]</scope>
    <source>
        <strain evidence="3 4">Milli4</strain>
    </source>
</reference>
<evidence type="ECO:0000256" key="1">
    <source>
        <dbReference type="ARBA" id="ARBA00022729"/>
    </source>
</evidence>
<keyword evidence="4" id="KW-1185">Reference proteome</keyword>
<dbReference type="InterPro" id="IPR004899">
    <property type="entry name" value="Pertactin_central"/>
</dbReference>
<dbReference type="SUPFAM" id="SSF103515">
    <property type="entry name" value="Autotransporter"/>
    <property type="match status" value="1"/>
</dbReference>